<name>A0A9P1E1X0_CUSEU</name>
<dbReference type="AlphaFoldDB" id="A0A9P1E1X0"/>
<protein>
    <submittedName>
        <fullName evidence="1">Uncharacterized protein</fullName>
    </submittedName>
</protein>
<dbReference type="EMBL" id="CAMAPE010000008">
    <property type="protein sequence ID" value="CAH9072637.1"/>
    <property type="molecule type" value="Genomic_DNA"/>
</dbReference>
<sequence>MTILDLDTKLTIFIPSFLSRFSLSFPHLPAHLFPDSQLISSQRTFLVVPNCRHLERGLHLRLENSPPPLKRVSNAKPLQVGKIIPHRHQMITPSSCAAITAPQHRRVPP</sequence>
<keyword evidence="2" id="KW-1185">Reference proteome</keyword>
<accession>A0A9P1E1X0</accession>
<evidence type="ECO:0000313" key="1">
    <source>
        <dbReference type="EMBL" id="CAH9072637.1"/>
    </source>
</evidence>
<dbReference type="Proteomes" id="UP001152484">
    <property type="component" value="Unassembled WGS sequence"/>
</dbReference>
<organism evidence="1 2">
    <name type="scientific">Cuscuta europaea</name>
    <name type="common">European dodder</name>
    <dbReference type="NCBI Taxonomy" id="41803"/>
    <lineage>
        <taxon>Eukaryota</taxon>
        <taxon>Viridiplantae</taxon>
        <taxon>Streptophyta</taxon>
        <taxon>Embryophyta</taxon>
        <taxon>Tracheophyta</taxon>
        <taxon>Spermatophyta</taxon>
        <taxon>Magnoliopsida</taxon>
        <taxon>eudicotyledons</taxon>
        <taxon>Gunneridae</taxon>
        <taxon>Pentapetalae</taxon>
        <taxon>asterids</taxon>
        <taxon>lamiids</taxon>
        <taxon>Solanales</taxon>
        <taxon>Convolvulaceae</taxon>
        <taxon>Cuscuteae</taxon>
        <taxon>Cuscuta</taxon>
        <taxon>Cuscuta subgen. Cuscuta</taxon>
    </lineage>
</organism>
<gene>
    <name evidence="1" type="ORF">CEURO_LOCUS4438</name>
</gene>
<evidence type="ECO:0000313" key="2">
    <source>
        <dbReference type="Proteomes" id="UP001152484"/>
    </source>
</evidence>
<proteinExistence type="predicted"/>
<comment type="caution">
    <text evidence="1">The sequence shown here is derived from an EMBL/GenBank/DDBJ whole genome shotgun (WGS) entry which is preliminary data.</text>
</comment>
<reference evidence="1" key="1">
    <citation type="submission" date="2022-07" db="EMBL/GenBank/DDBJ databases">
        <authorList>
            <person name="Macas J."/>
            <person name="Novak P."/>
            <person name="Neumann P."/>
        </authorList>
    </citation>
    <scope>NUCLEOTIDE SEQUENCE</scope>
</reference>